<name>A0ABT8JRG7_9BACL</name>
<feature type="domain" description="XdhC- CoxI" evidence="1">
    <location>
        <begin position="15"/>
        <end position="77"/>
    </location>
</feature>
<dbReference type="Proteomes" id="UP001175097">
    <property type="component" value="Unassembled WGS sequence"/>
</dbReference>
<dbReference type="InterPro" id="IPR003777">
    <property type="entry name" value="XdhC_CoxI"/>
</dbReference>
<dbReference type="EMBL" id="JAROCC010000006">
    <property type="protein sequence ID" value="MDN4607617.1"/>
    <property type="molecule type" value="Genomic_DNA"/>
</dbReference>
<evidence type="ECO:0000313" key="3">
    <source>
        <dbReference type="EMBL" id="MDN4607617.1"/>
    </source>
</evidence>
<dbReference type="InterPro" id="IPR027051">
    <property type="entry name" value="XdhC_Rossmann_dom"/>
</dbReference>
<proteinExistence type="predicted"/>
<dbReference type="InterPro" id="IPR052698">
    <property type="entry name" value="MoCofactor_Util/Proc"/>
</dbReference>
<reference evidence="3" key="1">
    <citation type="submission" date="2023-03" db="EMBL/GenBank/DDBJ databases">
        <title>MT1 and MT2 Draft Genomes of Novel Species.</title>
        <authorList>
            <person name="Venkateswaran K."/>
        </authorList>
    </citation>
    <scope>NUCLEOTIDE SEQUENCE</scope>
    <source>
        <strain evidence="3">F6_3S_P_2</strain>
    </source>
</reference>
<accession>A0ABT8JRG7</accession>
<organism evidence="3 4">
    <name type="scientific">Sporosarcina highlanderae</name>
    <dbReference type="NCBI Taxonomy" id="3035916"/>
    <lineage>
        <taxon>Bacteria</taxon>
        <taxon>Bacillati</taxon>
        <taxon>Bacillota</taxon>
        <taxon>Bacilli</taxon>
        <taxon>Bacillales</taxon>
        <taxon>Caryophanaceae</taxon>
        <taxon>Sporosarcina</taxon>
    </lineage>
</organism>
<dbReference type="Pfam" id="PF13478">
    <property type="entry name" value="XdhC_C"/>
    <property type="match status" value="1"/>
</dbReference>
<evidence type="ECO:0000259" key="1">
    <source>
        <dbReference type="Pfam" id="PF02625"/>
    </source>
</evidence>
<keyword evidence="4" id="KW-1185">Reference proteome</keyword>
<dbReference type="PANTHER" id="PTHR30388">
    <property type="entry name" value="ALDEHYDE OXIDOREDUCTASE MOLYBDENUM COFACTOR ASSEMBLY PROTEIN"/>
    <property type="match status" value="1"/>
</dbReference>
<dbReference type="RefSeq" id="WP_301243192.1">
    <property type="nucleotide sequence ID" value="NZ_JAROCC010000006.1"/>
</dbReference>
<comment type="caution">
    <text evidence="3">The sequence shown here is derived from an EMBL/GenBank/DDBJ whole genome shotgun (WGS) entry which is preliminary data.</text>
</comment>
<dbReference type="Gene3D" id="3.40.50.720">
    <property type="entry name" value="NAD(P)-binding Rossmann-like Domain"/>
    <property type="match status" value="1"/>
</dbReference>
<sequence>MGFIPQMIETINKTDQAVVLAQIVHVDGSAYRKEGAWMFFTESGSKIGILSGGCLESDLHNRASDLFHTKKVEVCEFDLSSEDDLGWGRGAGCNGVVTVLLRDVDHKFKNCLLFLHEQLQQKRCVTFLQELEGDYNYLFSSETNTIGTLPTHKVCEDLHAFQQVAGRRWIEDVACYYQVIWPKPSLYLFGAGADARPFAALAATVGYSVHVCDWRQSLCSDSHFPAAASLRTGKIEELVKNITFHPLDSVVIMTHDFQVDKHILQRLQDEQLLYIGLLGSRKRTTRLVGGEIPGWLNSPIGLSIGAEGPQEIAVSIIAQMISVRRRAAIWPSLASI</sequence>
<protein>
    <submittedName>
        <fullName evidence="3">XdhC family protein</fullName>
    </submittedName>
</protein>
<evidence type="ECO:0000313" key="4">
    <source>
        <dbReference type="Proteomes" id="UP001175097"/>
    </source>
</evidence>
<gene>
    <name evidence="3" type="ORF">P5G49_08955</name>
</gene>
<feature type="domain" description="XdhC Rossmann" evidence="2">
    <location>
        <begin position="186"/>
        <end position="320"/>
    </location>
</feature>
<dbReference type="PANTHER" id="PTHR30388:SF6">
    <property type="entry name" value="XANTHINE DEHYDROGENASE SUBUNIT A-RELATED"/>
    <property type="match status" value="1"/>
</dbReference>
<evidence type="ECO:0000259" key="2">
    <source>
        <dbReference type="Pfam" id="PF13478"/>
    </source>
</evidence>
<dbReference type="Pfam" id="PF02625">
    <property type="entry name" value="XdhC_CoxI"/>
    <property type="match status" value="1"/>
</dbReference>